<keyword evidence="1" id="KW-0479">Metal-binding</keyword>
<dbReference type="InterPro" id="IPR051366">
    <property type="entry name" value="DEF8"/>
</dbReference>
<dbReference type="Proteomes" id="UP000054937">
    <property type="component" value="Unassembled WGS sequence"/>
</dbReference>
<name>A0A0V0R6G7_PSEPJ</name>
<evidence type="ECO:0000256" key="2">
    <source>
        <dbReference type="ARBA" id="ARBA00022737"/>
    </source>
</evidence>
<feature type="region of interest" description="Disordered" evidence="5">
    <location>
        <begin position="139"/>
        <end position="164"/>
    </location>
</feature>
<reference evidence="7 8" key="1">
    <citation type="journal article" date="2015" name="Sci. Rep.">
        <title>Genome of the facultative scuticociliatosis pathogen Pseudocohnilembus persalinus provides insight into its virulence through horizontal gene transfer.</title>
        <authorList>
            <person name="Xiong J."/>
            <person name="Wang G."/>
            <person name="Cheng J."/>
            <person name="Tian M."/>
            <person name="Pan X."/>
            <person name="Warren A."/>
            <person name="Jiang C."/>
            <person name="Yuan D."/>
            <person name="Miao W."/>
        </authorList>
    </citation>
    <scope>NUCLEOTIDE SEQUENCE [LARGE SCALE GENOMIC DNA]</scope>
    <source>
        <strain evidence="7">36N120E</strain>
    </source>
</reference>
<dbReference type="InterPro" id="IPR025258">
    <property type="entry name" value="RH_dom"/>
</dbReference>
<evidence type="ECO:0000256" key="4">
    <source>
        <dbReference type="ARBA" id="ARBA00022833"/>
    </source>
</evidence>
<feature type="domain" description="Rubicon Homology" evidence="6">
    <location>
        <begin position="371"/>
        <end position="563"/>
    </location>
</feature>
<dbReference type="PANTHER" id="PTHR12326:SF12">
    <property type="entry name" value="PLECKSTRIN HOMOLOGY AND RUN DOMAIN CONTAINING M1"/>
    <property type="match status" value="1"/>
</dbReference>
<evidence type="ECO:0000313" key="8">
    <source>
        <dbReference type="Proteomes" id="UP000054937"/>
    </source>
</evidence>
<proteinExistence type="predicted"/>
<protein>
    <recommendedName>
        <fullName evidence="6">Rubicon Homology domain-containing protein</fullName>
    </recommendedName>
</protein>
<dbReference type="OrthoDB" id="1918044at2759"/>
<evidence type="ECO:0000313" key="7">
    <source>
        <dbReference type="EMBL" id="KRX10095.1"/>
    </source>
</evidence>
<evidence type="ECO:0000256" key="5">
    <source>
        <dbReference type="SAM" id="MobiDB-lite"/>
    </source>
</evidence>
<dbReference type="OMA" id="CHECQAK"/>
<organism evidence="7 8">
    <name type="scientific">Pseudocohnilembus persalinus</name>
    <name type="common">Ciliate</name>
    <dbReference type="NCBI Taxonomy" id="266149"/>
    <lineage>
        <taxon>Eukaryota</taxon>
        <taxon>Sar</taxon>
        <taxon>Alveolata</taxon>
        <taxon>Ciliophora</taxon>
        <taxon>Intramacronucleata</taxon>
        <taxon>Oligohymenophorea</taxon>
        <taxon>Scuticociliatia</taxon>
        <taxon>Philasterida</taxon>
        <taxon>Pseudocohnilembidae</taxon>
        <taxon>Pseudocohnilembus</taxon>
    </lineage>
</organism>
<sequence length="564" mass="67787">MQNQLDIISRLELKVQYLKFKRDKQNSTLFLESDHKDVRILMDLFSKVLNQEFLQNEGEKAFLWLVLEFCNKQLKNLFFEIYSNQEILEEYDEQSYIKYNKEQLLSICDLLQELDYQVNSSLIQHYQQYLQLEKEIEKEIQQQEQQDPHTDSHGKSFSGKQSMLNQSSIQKDVESFRESLYNKQQEEENQQLEQDKEEEEEEERLLTEIQNKQSSFYNNNNNTQSGAQLQRNQQFDQKEQRQTFIAQQRQSSKIDFDEFLKYRETRKSENQMFKELYGSPSQNQNITPYLDNVQIQNPYMEGPKDTCNDQGYYGKKKSQILYDRDFKNMNLNLTYRQKKEKPLTLQEQLNKCYECKQQISQGIYILCNTAHFCHYNQAYVCDNCISTEKRLIPWKVLENFDCKSYKVSKESKKELDYLYDKPINQFEYKDDIVQKHEKMYEFMILKRSLHLLFDMICNHYIVLDVLQDNKNMLLKINLFSLKNFYEISNGSLEAKLQKKYKLLKNHVYGCAKCLKNGFQCKICQSERKLFNFDIRNTSICDNCTSIYHNYCLEVNSCFKCAVEY</sequence>
<dbReference type="EMBL" id="LDAU01000040">
    <property type="protein sequence ID" value="KRX10095.1"/>
    <property type="molecule type" value="Genomic_DNA"/>
</dbReference>
<feature type="compositionally biased region" description="Basic and acidic residues" evidence="5">
    <location>
        <begin position="139"/>
        <end position="154"/>
    </location>
</feature>
<dbReference type="PANTHER" id="PTHR12326">
    <property type="entry name" value="PLECKSTRIN HOMOLOGY DOMAIN CONTAINING PROTEIN"/>
    <property type="match status" value="1"/>
</dbReference>
<gene>
    <name evidence="7" type="ORF">PPERSA_08498</name>
</gene>
<comment type="caution">
    <text evidence="7">The sequence shown here is derived from an EMBL/GenBank/DDBJ whole genome shotgun (WGS) entry which is preliminary data.</text>
</comment>
<feature type="compositionally biased region" description="Acidic residues" evidence="5">
    <location>
        <begin position="187"/>
        <end position="203"/>
    </location>
</feature>
<dbReference type="GO" id="GO:0008270">
    <property type="term" value="F:zinc ion binding"/>
    <property type="evidence" value="ECO:0007669"/>
    <property type="project" value="UniProtKB-KW"/>
</dbReference>
<keyword evidence="8" id="KW-1185">Reference proteome</keyword>
<keyword evidence="4" id="KW-0862">Zinc</keyword>
<dbReference type="Pfam" id="PF13901">
    <property type="entry name" value="RH_dom"/>
    <property type="match status" value="1"/>
</dbReference>
<evidence type="ECO:0000256" key="3">
    <source>
        <dbReference type="ARBA" id="ARBA00022771"/>
    </source>
</evidence>
<keyword evidence="3" id="KW-0863">Zinc-finger</keyword>
<keyword evidence="2" id="KW-0677">Repeat</keyword>
<dbReference type="AlphaFoldDB" id="A0A0V0R6G7"/>
<accession>A0A0V0R6G7</accession>
<evidence type="ECO:0000259" key="6">
    <source>
        <dbReference type="SMART" id="SM01175"/>
    </source>
</evidence>
<dbReference type="InParanoid" id="A0A0V0R6G7"/>
<feature type="compositionally biased region" description="Polar residues" evidence="5">
    <location>
        <begin position="211"/>
        <end position="235"/>
    </location>
</feature>
<dbReference type="SMART" id="SM01175">
    <property type="entry name" value="DUF4206"/>
    <property type="match status" value="1"/>
</dbReference>
<evidence type="ECO:0000256" key="1">
    <source>
        <dbReference type="ARBA" id="ARBA00022723"/>
    </source>
</evidence>
<feature type="region of interest" description="Disordered" evidence="5">
    <location>
        <begin position="181"/>
        <end position="249"/>
    </location>
</feature>